<evidence type="ECO:0000259" key="8">
    <source>
        <dbReference type="PROSITE" id="PS50928"/>
    </source>
</evidence>
<protein>
    <submittedName>
        <fullName evidence="9">ABC transporter permease subunit</fullName>
    </submittedName>
</protein>
<dbReference type="PANTHER" id="PTHR43386:SF1">
    <property type="entry name" value="D,D-DIPEPTIDE TRANSPORT SYSTEM PERMEASE PROTEIN DDPC-RELATED"/>
    <property type="match status" value="1"/>
</dbReference>
<evidence type="ECO:0000256" key="1">
    <source>
        <dbReference type="ARBA" id="ARBA00004651"/>
    </source>
</evidence>
<feature type="transmembrane region" description="Helical" evidence="7">
    <location>
        <begin position="165"/>
        <end position="185"/>
    </location>
</feature>
<keyword evidence="5 7" id="KW-1133">Transmembrane helix</keyword>
<comment type="subcellular location">
    <subcellularLocation>
        <location evidence="1 7">Cell membrane</location>
        <topology evidence="1 7">Multi-pass membrane protein</topology>
    </subcellularLocation>
</comment>
<sequence length="306" mass="33684">MISSEQAVPASRLIQKNKKENHRIFFWFRLLLKSKTGTIGFVIMSIVIFTALFAPWLAPYDPSEQHITDMLAPPFWLDGGSMQYVLGTDNLGRDLLSRIIYGSQVSLVVGLFAIIVAGAIGLSIGLIAGYYGGWLDNVFMRLVDSFLAIPNILFTLVILKVTGPGMFTLIVVLGVTNWVVYARVIRSEVLSLKEREFVRAAKSIGVRDGMIMIRHLLPNVFSSFCVLGTLSMATTIISEASLSFLGLGIQPPTISWGGMLSTGREYLATNWGLATFPGIAITITTLGIIFLGDWLRDIFDPRSQDI</sequence>
<feature type="transmembrane region" description="Helical" evidence="7">
    <location>
        <begin position="138"/>
        <end position="159"/>
    </location>
</feature>
<dbReference type="Gene3D" id="1.10.3720.10">
    <property type="entry name" value="MetI-like"/>
    <property type="match status" value="1"/>
</dbReference>
<dbReference type="RefSeq" id="WP_171642792.1">
    <property type="nucleotide sequence ID" value="NZ_WHOA01000065.1"/>
</dbReference>
<dbReference type="InterPro" id="IPR000515">
    <property type="entry name" value="MetI-like"/>
</dbReference>
<comment type="similarity">
    <text evidence="7">Belongs to the binding-protein-dependent transport system permease family.</text>
</comment>
<feature type="transmembrane region" description="Helical" evidence="7">
    <location>
        <begin position="105"/>
        <end position="131"/>
    </location>
</feature>
<dbReference type="SUPFAM" id="SSF161098">
    <property type="entry name" value="MetI-like"/>
    <property type="match status" value="1"/>
</dbReference>
<feature type="domain" description="ABC transmembrane type-1" evidence="8">
    <location>
        <begin position="103"/>
        <end position="292"/>
    </location>
</feature>
<dbReference type="Pfam" id="PF12911">
    <property type="entry name" value="OppC_N"/>
    <property type="match status" value="1"/>
</dbReference>
<keyword evidence="3" id="KW-1003">Cell membrane</keyword>
<dbReference type="EMBL" id="WHOA01000065">
    <property type="protein sequence ID" value="NOU71414.1"/>
    <property type="molecule type" value="Genomic_DNA"/>
</dbReference>
<feature type="transmembrane region" description="Helical" evidence="7">
    <location>
        <begin position="39"/>
        <end position="58"/>
    </location>
</feature>
<dbReference type="PANTHER" id="PTHR43386">
    <property type="entry name" value="OLIGOPEPTIDE TRANSPORT SYSTEM PERMEASE PROTEIN APPC"/>
    <property type="match status" value="1"/>
</dbReference>
<keyword evidence="6 7" id="KW-0472">Membrane</keyword>
<dbReference type="InterPro" id="IPR035906">
    <property type="entry name" value="MetI-like_sf"/>
</dbReference>
<feature type="transmembrane region" description="Helical" evidence="7">
    <location>
        <begin position="216"/>
        <end position="237"/>
    </location>
</feature>
<evidence type="ECO:0000256" key="6">
    <source>
        <dbReference type="ARBA" id="ARBA00023136"/>
    </source>
</evidence>
<evidence type="ECO:0000313" key="9">
    <source>
        <dbReference type="EMBL" id="NOU71414.1"/>
    </source>
</evidence>
<dbReference type="PROSITE" id="PS50928">
    <property type="entry name" value="ABC_TM1"/>
    <property type="match status" value="1"/>
</dbReference>
<dbReference type="Pfam" id="PF00528">
    <property type="entry name" value="BPD_transp_1"/>
    <property type="match status" value="1"/>
</dbReference>
<accession>A0ABX1XSQ2</accession>
<comment type="caution">
    <text evidence="9">The sequence shown here is derived from an EMBL/GenBank/DDBJ whole genome shotgun (WGS) entry which is preliminary data.</text>
</comment>
<reference evidence="9 10" key="1">
    <citation type="submission" date="2019-10" db="EMBL/GenBank/DDBJ databases">
        <title>Description of Paenibacillus terrestris sp. nov.</title>
        <authorList>
            <person name="Carlier A."/>
            <person name="Qi S."/>
        </authorList>
    </citation>
    <scope>NUCLEOTIDE SEQUENCE [LARGE SCALE GENOMIC DNA]</scope>
    <source>
        <strain evidence="9 10">LMG 31458</strain>
    </source>
</reference>
<evidence type="ECO:0000256" key="5">
    <source>
        <dbReference type="ARBA" id="ARBA00022989"/>
    </source>
</evidence>
<organism evidence="9 10">
    <name type="scientific">Paenibacillus phytorum</name>
    <dbReference type="NCBI Taxonomy" id="2654977"/>
    <lineage>
        <taxon>Bacteria</taxon>
        <taxon>Bacillati</taxon>
        <taxon>Bacillota</taxon>
        <taxon>Bacilli</taxon>
        <taxon>Bacillales</taxon>
        <taxon>Paenibacillaceae</taxon>
        <taxon>Paenibacillus</taxon>
    </lineage>
</organism>
<evidence type="ECO:0000256" key="7">
    <source>
        <dbReference type="RuleBase" id="RU363032"/>
    </source>
</evidence>
<evidence type="ECO:0000256" key="2">
    <source>
        <dbReference type="ARBA" id="ARBA00022448"/>
    </source>
</evidence>
<dbReference type="CDD" id="cd06261">
    <property type="entry name" value="TM_PBP2"/>
    <property type="match status" value="1"/>
</dbReference>
<evidence type="ECO:0000256" key="3">
    <source>
        <dbReference type="ARBA" id="ARBA00022475"/>
    </source>
</evidence>
<gene>
    <name evidence="9" type="ORF">GC098_08260</name>
</gene>
<dbReference type="Proteomes" id="UP000616779">
    <property type="component" value="Unassembled WGS sequence"/>
</dbReference>
<dbReference type="InterPro" id="IPR050366">
    <property type="entry name" value="BP-dependent_transpt_permease"/>
</dbReference>
<keyword evidence="4 7" id="KW-0812">Transmembrane</keyword>
<keyword evidence="2 7" id="KW-0813">Transport</keyword>
<evidence type="ECO:0000256" key="4">
    <source>
        <dbReference type="ARBA" id="ARBA00022692"/>
    </source>
</evidence>
<evidence type="ECO:0000313" key="10">
    <source>
        <dbReference type="Proteomes" id="UP000616779"/>
    </source>
</evidence>
<dbReference type="InterPro" id="IPR025966">
    <property type="entry name" value="OppC_N"/>
</dbReference>
<feature type="transmembrane region" description="Helical" evidence="7">
    <location>
        <begin position="271"/>
        <end position="292"/>
    </location>
</feature>
<proteinExistence type="inferred from homology"/>
<name>A0ABX1XSQ2_9BACL</name>
<keyword evidence="10" id="KW-1185">Reference proteome</keyword>